<feature type="domain" description="AsmA" evidence="2">
    <location>
        <begin position="233"/>
        <end position="550"/>
    </location>
</feature>
<comment type="caution">
    <text evidence="3">The sequence shown here is derived from an EMBL/GenBank/DDBJ whole genome shotgun (WGS) entry which is preliminary data.</text>
</comment>
<accession>A0A6L8W4R5</accession>
<dbReference type="GO" id="GO:0005886">
    <property type="term" value="C:plasma membrane"/>
    <property type="evidence" value="ECO:0007669"/>
    <property type="project" value="TreeGrafter"/>
</dbReference>
<protein>
    <submittedName>
        <fullName evidence="3">AsmA family protein</fullName>
    </submittedName>
</protein>
<sequence>MKKIVIAIVVILVVIVGLVVALPFIVPTDRIKQELILATNDATGRDLAINGDFNLSVFPTLGVTAESVTFSNAPGAQNADMATIDSLTVKLSLMPLITGNVQVDEFILTKPVINLAVDKSGKANWEFDTAKKEEEPKATESASSEGGAADLGISDLNLGDVRIVDGVVNYIDQSGGTDINLSDINIELVLLGLEQPFEAKGSAVWNSEKVELDVNVGALRSILENIETTAAVDVKSKNINLNFDGQVKSIQPLNLGGTTTLDLPSVRDLAAWAGAPLEGVSETGFGPFKISGKLGANDTKYSFSEANISFDEIVGAGDFSIDLGGKVPDIVGKLALETLDLNPYLPADEGGEGSAEAPTAPAQKASGEKWDTTPIDLSALKTVNAKFDLSVQQILFKKIEIGASALATTLKNGILDLALNEMNLYEGTGRATIRLDAQNPTLKITNAVTVENIQLNPLLTDAADFEKLEGKGMFQTDLSTSGKSQADMVNALNGNGQILFEDGSISGVNLAAMARNITTAFTDSGEEQKTDFAEISGTYQITNGILTNDDLKMLNPFIRLTGSGTVELPQQTVNYRIEPKLVATTEGQGGGEATGVAVPILVTGSWDNLNYAPDLAGVLKNATNPEGVKKLLEGAKGSGDGVKDTLKGVKEKDPAAVKNLLDAAGGLLGGKKN</sequence>
<feature type="domain" description="AsmA" evidence="2">
    <location>
        <begin position="3"/>
        <end position="205"/>
    </location>
</feature>
<dbReference type="PANTHER" id="PTHR30441:SF4">
    <property type="entry name" value="PROTEIN ASMA"/>
    <property type="match status" value="1"/>
</dbReference>
<gene>
    <name evidence="3" type="ORF">GQE98_05585</name>
</gene>
<evidence type="ECO:0000259" key="2">
    <source>
        <dbReference type="Pfam" id="PF05170"/>
    </source>
</evidence>
<dbReference type="EMBL" id="WTUW01000001">
    <property type="protein sequence ID" value="MZR30106.1"/>
    <property type="molecule type" value="Genomic_DNA"/>
</dbReference>
<feature type="region of interest" description="Disordered" evidence="1">
    <location>
        <begin position="127"/>
        <end position="146"/>
    </location>
</feature>
<feature type="compositionally biased region" description="Basic and acidic residues" evidence="1">
    <location>
        <begin position="128"/>
        <end position="138"/>
    </location>
</feature>
<keyword evidence="4" id="KW-1185">Reference proteome</keyword>
<evidence type="ECO:0000256" key="1">
    <source>
        <dbReference type="SAM" id="MobiDB-lite"/>
    </source>
</evidence>
<evidence type="ECO:0000313" key="3">
    <source>
        <dbReference type="EMBL" id="MZR30106.1"/>
    </source>
</evidence>
<dbReference type="InterPro" id="IPR007844">
    <property type="entry name" value="AsmA"/>
</dbReference>
<reference evidence="3 4" key="1">
    <citation type="submission" date="2019-12" db="EMBL/GenBank/DDBJ databases">
        <title>Snethiella sp. nov. sp. isolated from sea sand.</title>
        <authorList>
            <person name="Kim J."/>
            <person name="Jeong S.E."/>
            <person name="Jung H.S."/>
            <person name="Jeon C.O."/>
        </authorList>
    </citation>
    <scope>NUCLEOTIDE SEQUENCE [LARGE SCALE GENOMIC DNA]</scope>
    <source>
        <strain evidence="3 4">DP05</strain>
    </source>
</reference>
<dbReference type="InterPro" id="IPR052894">
    <property type="entry name" value="AsmA-related"/>
</dbReference>
<dbReference type="GO" id="GO:0090313">
    <property type="term" value="P:regulation of protein targeting to membrane"/>
    <property type="evidence" value="ECO:0007669"/>
    <property type="project" value="TreeGrafter"/>
</dbReference>
<dbReference type="PANTHER" id="PTHR30441">
    <property type="entry name" value="DUF748 DOMAIN-CONTAINING PROTEIN"/>
    <property type="match status" value="1"/>
</dbReference>
<name>A0A6L8W4R5_9PROT</name>
<organism evidence="3 4">
    <name type="scientific">Sneathiella litorea</name>
    <dbReference type="NCBI Taxonomy" id="2606216"/>
    <lineage>
        <taxon>Bacteria</taxon>
        <taxon>Pseudomonadati</taxon>
        <taxon>Pseudomonadota</taxon>
        <taxon>Alphaproteobacteria</taxon>
        <taxon>Sneathiellales</taxon>
        <taxon>Sneathiellaceae</taxon>
        <taxon>Sneathiella</taxon>
    </lineage>
</organism>
<proteinExistence type="predicted"/>
<evidence type="ECO:0000313" key="4">
    <source>
        <dbReference type="Proteomes" id="UP000476030"/>
    </source>
</evidence>
<feature type="region of interest" description="Disordered" evidence="1">
    <location>
        <begin position="345"/>
        <end position="368"/>
    </location>
</feature>
<dbReference type="Proteomes" id="UP000476030">
    <property type="component" value="Unassembled WGS sequence"/>
</dbReference>
<dbReference type="RefSeq" id="WP_161314632.1">
    <property type="nucleotide sequence ID" value="NZ_WTUW01000001.1"/>
</dbReference>
<dbReference type="Pfam" id="PF05170">
    <property type="entry name" value="AsmA"/>
    <property type="match status" value="2"/>
</dbReference>
<dbReference type="AlphaFoldDB" id="A0A6L8W4R5"/>